<gene>
    <name evidence="2" type="ORF">DEA37_0001329</name>
</gene>
<protein>
    <submittedName>
        <fullName evidence="2">Uncharacterized protein</fullName>
    </submittedName>
</protein>
<evidence type="ECO:0000313" key="2">
    <source>
        <dbReference type="EMBL" id="KAA3673348.1"/>
    </source>
</evidence>
<feature type="region of interest" description="Disordered" evidence="1">
    <location>
        <begin position="21"/>
        <end position="65"/>
    </location>
</feature>
<reference evidence="2 3" key="1">
    <citation type="journal article" date="2019" name="Gigascience">
        <title>Whole-genome sequence of the oriental lung fluke Paragonimus westermani.</title>
        <authorList>
            <person name="Oey H."/>
            <person name="Zakrzewski M."/>
            <person name="Narain K."/>
            <person name="Devi K.R."/>
            <person name="Agatsuma T."/>
            <person name="Nawaratna S."/>
            <person name="Gobert G.N."/>
            <person name="Jones M.K."/>
            <person name="Ragan M.A."/>
            <person name="McManus D.P."/>
            <person name="Krause L."/>
        </authorList>
    </citation>
    <scope>NUCLEOTIDE SEQUENCE [LARGE SCALE GENOMIC DNA]</scope>
    <source>
        <strain evidence="2 3">IND2009</strain>
    </source>
</reference>
<name>A0A5J4NDP2_9TREM</name>
<evidence type="ECO:0000313" key="3">
    <source>
        <dbReference type="Proteomes" id="UP000324629"/>
    </source>
</evidence>
<accession>A0A5J4NDP2</accession>
<dbReference type="Proteomes" id="UP000324629">
    <property type="component" value="Unassembled WGS sequence"/>
</dbReference>
<organism evidence="2 3">
    <name type="scientific">Paragonimus westermani</name>
    <dbReference type="NCBI Taxonomy" id="34504"/>
    <lineage>
        <taxon>Eukaryota</taxon>
        <taxon>Metazoa</taxon>
        <taxon>Spiralia</taxon>
        <taxon>Lophotrochozoa</taxon>
        <taxon>Platyhelminthes</taxon>
        <taxon>Trematoda</taxon>
        <taxon>Digenea</taxon>
        <taxon>Plagiorchiida</taxon>
        <taxon>Troglotremata</taxon>
        <taxon>Troglotrematidae</taxon>
        <taxon>Paragonimus</taxon>
    </lineage>
</organism>
<dbReference type="EMBL" id="QNGE01003997">
    <property type="protein sequence ID" value="KAA3673348.1"/>
    <property type="molecule type" value="Genomic_DNA"/>
</dbReference>
<dbReference type="AlphaFoldDB" id="A0A5J4NDP2"/>
<proteinExistence type="predicted"/>
<evidence type="ECO:0000256" key="1">
    <source>
        <dbReference type="SAM" id="MobiDB-lite"/>
    </source>
</evidence>
<feature type="compositionally biased region" description="Polar residues" evidence="1">
    <location>
        <begin position="21"/>
        <end position="33"/>
    </location>
</feature>
<sequence length="210" mass="23212">MSNTDAFDLYWLSDLGNESVLGSSEATPGSQRHQPVALDLENPSPGPVARSTQRSKEGIPDTSRPIITPIVSPVYMHSIFPKDQKVTTSYTLFDVVTSGDCPSVNLMKPDSNKNVVGHEDSLSTAPLNLISRECDAVQGTQSLIQLSTSKDNSYLEVTTKPCVYRSMVLSILLFGSEMWTLYQRNASYLSRFNVQCLRRILRGLKHATII</sequence>
<keyword evidence="3" id="KW-1185">Reference proteome</keyword>
<comment type="caution">
    <text evidence="2">The sequence shown here is derived from an EMBL/GenBank/DDBJ whole genome shotgun (WGS) entry which is preliminary data.</text>
</comment>